<organism evidence="2 3">
    <name type="scientific">Photobacterium aphoticum</name>
    <dbReference type="NCBI Taxonomy" id="754436"/>
    <lineage>
        <taxon>Bacteria</taxon>
        <taxon>Pseudomonadati</taxon>
        <taxon>Pseudomonadota</taxon>
        <taxon>Gammaproteobacteria</taxon>
        <taxon>Vibrionales</taxon>
        <taxon>Vibrionaceae</taxon>
        <taxon>Photobacterium</taxon>
    </lineage>
</organism>
<keyword evidence="3" id="KW-1185">Reference proteome</keyword>
<dbReference type="PATRIC" id="fig|754436.4.peg.3887"/>
<dbReference type="Proteomes" id="UP000036426">
    <property type="component" value="Unassembled WGS sequence"/>
</dbReference>
<dbReference type="Pfam" id="PF10973">
    <property type="entry name" value="DUF2799"/>
    <property type="match status" value="1"/>
</dbReference>
<reference evidence="2 3" key="1">
    <citation type="submission" date="2015-05" db="EMBL/GenBank/DDBJ databases">
        <title>Photobacterium galathea sp. nov.</title>
        <authorList>
            <person name="Machado H."/>
            <person name="Gram L."/>
        </authorList>
    </citation>
    <scope>NUCLEOTIDE SEQUENCE [LARGE SCALE GENOMIC DNA]</scope>
    <source>
        <strain evidence="2 3">DSM 25995</strain>
    </source>
</reference>
<evidence type="ECO:0000313" key="2">
    <source>
        <dbReference type="EMBL" id="KLU99291.1"/>
    </source>
</evidence>
<feature type="signal peptide" evidence="1">
    <location>
        <begin position="1"/>
        <end position="24"/>
    </location>
</feature>
<dbReference type="EMBL" id="LDOV01000034">
    <property type="protein sequence ID" value="KLU99291.1"/>
    <property type="molecule type" value="Genomic_DNA"/>
</dbReference>
<keyword evidence="1" id="KW-0732">Signal</keyword>
<dbReference type="AlphaFoldDB" id="A0A0J1JCH5"/>
<dbReference type="OrthoDB" id="5919011at2"/>
<dbReference type="InterPro" id="IPR021242">
    <property type="entry name" value="DUF2799"/>
</dbReference>
<feature type="chain" id="PRO_5005253508" description="Lipoprotein" evidence="1">
    <location>
        <begin position="25"/>
        <end position="119"/>
    </location>
</feature>
<sequence length="119" mass="13044">MKAIGLIACVLMGLVGCSSSQVDAYSEAQDWTGLAQYDVEMGHYERSDSALSQLGAVDSTQQKAYREAYATHVETYCDPKNAFRVGLLGKPKNYVCIDGTARGNTYEKNWETGREGNSM</sequence>
<evidence type="ECO:0008006" key="4">
    <source>
        <dbReference type="Google" id="ProtNLM"/>
    </source>
</evidence>
<comment type="caution">
    <text evidence="2">The sequence shown here is derived from an EMBL/GenBank/DDBJ whole genome shotgun (WGS) entry which is preliminary data.</text>
</comment>
<name>A0A0J1JCH5_9GAMM</name>
<evidence type="ECO:0000256" key="1">
    <source>
        <dbReference type="SAM" id="SignalP"/>
    </source>
</evidence>
<dbReference type="PROSITE" id="PS51257">
    <property type="entry name" value="PROKAR_LIPOPROTEIN"/>
    <property type="match status" value="1"/>
</dbReference>
<accession>A0A0J1JCH5</accession>
<proteinExistence type="predicted"/>
<dbReference type="RefSeq" id="WP_047875903.1">
    <property type="nucleotide sequence ID" value="NZ_BMYC01000007.1"/>
</dbReference>
<evidence type="ECO:0000313" key="3">
    <source>
        <dbReference type="Proteomes" id="UP000036426"/>
    </source>
</evidence>
<gene>
    <name evidence="2" type="ORF">ABT58_18355</name>
</gene>
<protein>
    <recommendedName>
        <fullName evidence="4">Lipoprotein</fullName>
    </recommendedName>
</protein>